<keyword evidence="2" id="KW-0106">Calcium</keyword>
<evidence type="ECO:0000256" key="2">
    <source>
        <dbReference type="ARBA" id="ARBA00022837"/>
    </source>
</evidence>
<dbReference type="Pfam" id="PF00168">
    <property type="entry name" value="C2"/>
    <property type="match status" value="1"/>
</dbReference>
<feature type="domain" description="C2" evidence="3">
    <location>
        <begin position="1"/>
        <end position="108"/>
    </location>
</feature>
<gene>
    <name evidence="4" type="ORF">G6F64_004454</name>
</gene>
<dbReference type="Proteomes" id="UP000716291">
    <property type="component" value="Unassembled WGS sequence"/>
</dbReference>
<dbReference type="GO" id="GO:0005509">
    <property type="term" value="F:calcium ion binding"/>
    <property type="evidence" value="ECO:0007669"/>
    <property type="project" value="TreeGrafter"/>
</dbReference>
<dbReference type="SMART" id="SM00239">
    <property type="entry name" value="C2"/>
    <property type="match status" value="1"/>
</dbReference>
<dbReference type="AlphaFoldDB" id="A0A9P7BTF2"/>
<sequence>MFTKYPGGMLVVTVIEARKLHDKDIASKNDPYVEVWINEKNKQRTSVINNTNNPVWNQTFTFPLEQDGNKHKLYLKVKDKDFIGSDDIGEAKFDFADTFNGVAIDTWVDLPAKLGLTSHGEVHIYVQFMRQLQIKTPQYEQQGKAEINPIVSPKKQSPKYNDI</sequence>
<name>A0A9P7BTF2_RHIOR</name>
<dbReference type="CDD" id="cd00030">
    <property type="entry name" value="C2"/>
    <property type="match status" value="1"/>
</dbReference>
<evidence type="ECO:0000313" key="5">
    <source>
        <dbReference type="Proteomes" id="UP000716291"/>
    </source>
</evidence>
<dbReference type="PRINTS" id="PR00360">
    <property type="entry name" value="C2DOMAIN"/>
</dbReference>
<proteinExistence type="predicted"/>
<dbReference type="PANTHER" id="PTHR45911:SF4">
    <property type="entry name" value="MULTIPLE C2 AND TRANSMEMBRANE DOMAIN-CONTAINING PROTEIN"/>
    <property type="match status" value="1"/>
</dbReference>
<dbReference type="InterPro" id="IPR000008">
    <property type="entry name" value="C2_dom"/>
</dbReference>
<dbReference type="OrthoDB" id="270970at2759"/>
<comment type="caution">
    <text evidence="4">The sequence shown here is derived from an EMBL/GenBank/DDBJ whole genome shotgun (WGS) entry which is preliminary data.</text>
</comment>
<accession>A0A9P7BTF2</accession>
<evidence type="ECO:0000256" key="1">
    <source>
        <dbReference type="ARBA" id="ARBA00022723"/>
    </source>
</evidence>
<protein>
    <recommendedName>
        <fullName evidence="3">C2 domain-containing protein</fullName>
    </recommendedName>
</protein>
<dbReference type="Gene3D" id="2.60.40.150">
    <property type="entry name" value="C2 domain"/>
    <property type="match status" value="1"/>
</dbReference>
<keyword evidence="5" id="KW-1185">Reference proteome</keyword>
<organism evidence="4 5">
    <name type="scientific">Rhizopus oryzae</name>
    <name type="common">Mucormycosis agent</name>
    <name type="synonym">Rhizopus arrhizus var. delemar</name>
    <dbReference type="NCBI Taxonomy" id="64495"/>
    <lineage>
        <taxon>Eukaryota</taxon>
        <taxon>Fungi</taxon>
        <taxon>Fungi incertae sedis</taxon>
        <taxon>Mucoromycota</taxon>
        <taxon>Mucoromycotina</taxon>
        <taxon>Mucoromycetes</taxon>
        <taxon>Mucorales</taxon>
        <taxon>Mucorineae</taxon>
        <taxon>Rhizopodaceae</taxon>
        <taxon>Rhizopus</taxon>
    </lineage>
</organism>
<dbReference type="PROSITE" id="PS50004">
    <property type="entry name" value="C2"/>
    <property type="match status" value="1"/>
</dbReference>
<dbReference type="PANTHER" id="PTHR45911">
    <property type="entry name" value="C2 DOMAIN-CONTAINING PROTEIN"/>
    <property type="match status" value="1"/>
</dbReference>
<reference evidence="4" key="1">
    <citation type="journal article" date="2020" name="Microb. Genom.">
        <title>Genetic diversity of clinical and environmental Mucorales isolates obtained from an investigation of mucormycosis cases among solid organ transplant recipients.</title>
        <authorList>
            <person name="Nguyen M.H."/>
            <person name="Kaul D."/>
            <person name="Muto C."/>
            <person name="Cheng S.J."/>
            <person name="Richter R.A."/>
            <person name="Bruno V.M."/>
            <person name="Liu G."/>
            <person name="Beyhan S."/>
            <person name="Sundermann A.J."/>
            <person name="Mounaud S."/>
            <person name="Pasculle A.W."/>
            <person name="Nierman W.C."/>
            <person name="Driscoll E."/>
            <person name="Cumbie R."/>
            <person name="Clancy C.J."/>
            <person name="Dupont C.L."/>
        </authorList>
    </citation>
    <scope>NUCLEOTIDE SEQUENCE</scope>
    <source>
        <strain evidence="4">GL11</strain>
    </source>
</reference>
<dbReference type="GO" id="GO:0016020">
    <property type="term" value="C:membrane"/>
    <property type="evidence" value="ECO:0007669"/>
    <property type="project" value="TreeGrafter"/>
</dbReference>
<dbReference type="SUPFAM" id="SSF49562">
    <property type="entry name" value="C2 domain (Calcium/lipid-binding domain, CaLB)"/>
    <property type="match status" value="1"/>
</dbReference>
<keyword evidence="1" id="KW-0479">Metal-binding</keyword>
<dbReference type="EMBL" id="JAANQT010000489">
    <property type="protein sequence ID" value="KAG1310582.1"/>
    <property type="molecule type" value="Genomic_DNA"/>
</dbReference>
<evidence type="ECO:0000313" key="4">
    <source>
        <dbReference type="EMBL" id="KAG1310582.1"/>
    </source>
</evidence>
<evidence type="ECO:0000259" key="3">
    <source>
        <dbReference type="PROSITE" id="PS50004"/>
    </source>
</evidence>
<dbReference type="InterPro" id="IPR035892">
    <property type="entry name" value="C2_domain_sf"/>
</dbReference>